<protein>
    <submittedName>
        <fullName evidence="1">Uncharacterized protein</fullName>
    </submittedName>
</protein>
<dbReference type="RefSeq" id="WP_316436921.1">
    <property type="nucleotide sequence ID" value="NZ_CP053587.1"/>
</dbReference>
<reference evidence="1" key="1">
    <citation type="submission" date="2020-05" db="EMBL/GenBank/DDBJ databases">
        <authorList>
            <person name="Zhu T."/>
            <person name="Keshari N."/>
            <person name="Lu X."/>
        </authorList>
    </citation>
    <scope>NUCLEOTIDE SEQUENCE</scope>
    <source>
        <strain evidence="1">NK1-12</strain>
    </source>
</reference>
<sequence>MNTNLAPSRLDDATLADIQFCDNYIPALTADTYTITMTHQISGDAKLPPSPPQPFTETQQFLVEGPRFSITAADIQTQFPANKSQGQFDQQFPYIVLTKRALPWERLLQPSDNTIPWVALLIFQESELIAPAGNQGTLSNPTGAGTYSLSQIVQPEAGVLGPAIQLSVVDDPQATCRAINISPTTFTALVPRLGELKYLTHVRQIDQQSLQGKCESELTGTGWFSVVMANRLPIAPPAGSSAAVRNIAHLVSLEGFQSYLTDSPSFPSGITSIRLVSLASWTFDCLAESKEDFSALMLNLVAQAKTNPQALSLTLPAALPANPTPDQQLAQTILSHGYVPLQYNTRAGDQTYSWYRGPLTPLPITAYPSSSAYSAAEAALVYDANTGLFDQSYAVAWQTGRILALADRSFAVSVLNWRRQTNQALQLLRQRLHSPHVPAALKQTDTVDQIRQLLHPHLIRDSFMQYLGEDFAAQVAPRVATLGIEDHPLPLPKEQPPASPALADLRQWMQQPETVGIFQRTLLALRQIQGDAVGNGVGDGAGDSPANAVPPDILTWLTRLALLYGVPFDTLVPNPQMLPPESIRFFYVDPNAINSLIDGALSLGVHSSQQQVFNEFARDTIRQAVHQSLPMIRSRLLGAAMDMSNGSNSVTVTQPVAGFLLRSQAVSALPGLEINCYQFSNGQAPATLILPLRIDRLTKDVLLCLLPTVPAWIEFNQPKESFGFGVEVVQSTLQIDLRTVTGSQPGSIIQPEVSQPIPFRGTSTVVDMGALQTAIQQKLQGQLNNPNGMISPAEFAIQLMQAPEKIVFQNPNQSPNQSLAQSFA</sequence>
<dbReference type="EMBL" id="CP053587">
    <property type="protein sequence ID" value="WNZ27270.1"/>
    <property type="molecule type" value="Genomic_DNA"/>
</dbReference>
<proteinExistence type="predicted"/>
<evidence type="ECO:0000313" key="1">
    <source>
        <dbReference type="EMBL" id="WNZ27270.1"/>
    </source>
</evidence>
<name>A0AA97AJ08_9CYAN</name>
<accession>A0AA97AJ08</accession>
<dbReference type="AlphaFoldDB" id="A0AA97AJ08"/>
<gene>
    <name evidence="1" type="ORF">HJG54_30740</name>
</gene>
<organism evidence="1">
    <name type="scientific">Leptolyngbya sp. NK1-12</name>
    <dbReference type="NCBI Taxonomy" id="2547451"/>
    <lineage>
        <taxon>Bacteria</taxon>
        <taxon>Bacillati</taxon>
        <taxon>Cyanobacteriota</taxon>
        <taxon>Cyanophyceae</taxon>
        <taxon>Leptolyngbyales</taxon>
        <taxon>Leptolyngbyaceae</taxon>
        <taxon>Leptolyngbya group</taxon>
        <taxon>Leptolyngbya</taxon>
    </lineage>
</organism>